<keyword evidence="4" id="KW-1185">Reference proteome</keyword>
<comment type="caution">
    <text evidence="3">The sequence shown here is derived from an EMBL/GenBank/DDBJ whole genome shotgun (WGS) entry which is preliminary data.</text>
</comment>
<keyword evidence="2" id="KW-0812">Transmembrane</keyword>
<sequence length="286" mass="31208">MRLDEELSVAMRSRVAGVRLDGAALVAAAERAHRRRRTARRGVALAVGGLTLAASVTGVALLSGTPPTGTPTAPAPAEVTVRPVGYVVAQASDAIDRNKSKVTYVRTRTTANGETRDEEQWWDGATGDWRRHGDGVDALITHTGERATFTVIDHTTRTWWAITYRADSNSEGWSKEDIQAALRKEGAFALVGEESLDGRATVHLRSVVERRGSAIDLWVDASSYDLVRTVERYTPSGGSTADVSTWDYTFVPRSEAELERFRLEPPADYRRDQSDAPQKSGAEPAK</sequence>
<feature type="region of interest" description="Disordered" evidence="1">
    <location>
        <begin position="261"/>
        <end position="286"/>
    </location>
</feature>
<proteinExistence type="predicted"/>
<feature type="compositionally biased region" description="Basic and acidic residues" evidence="1">
    <location>
        <begin position="261"/>
        <end position="274"/>
    </location>
</feature>
<evidence type="ECO:0000313" key="4">
    <source>
        <dbReference type="Proteomes" id="UP001500967"/>
    </source>
</evidence>
<name>A0ABN0UGX1_9ACTN</name>
<accession>A0ABN0UGX1</accession>
<evidence type="ECO:0000313" key="3">
    <source>
        <dbReference type="EMBL" id="GAA0249894.1"/>
    </source>
</evidence>
<keyword evidence="2" id="KW-0472">Membrane</keyword>
<dbReference type="Proteomes" id="UP001500967">
    <property type="component" value="Unassembled WGS sequence"/>
</dbReference>
<feature type="transmembrane region" description="Helical" evidence="2">
    <location>
        <begin position="43"/>
        <end position="62"/>
    </location>
</feature>
<evidence type="ECO:0000256" key="1">
    <source>
        <dbReference type="SAM" id="MobiDB-lite"/>
    </source>
</evidence>
<protein>
    <submittedName>
        <fullName evidence="3">Uncharacterized protein</fullName>
    </submittedName>
</protein>
<dbReference type="EMBL" id="BAAAGX010000015">
    <property type="protein sequence ID" value="GAA0249894.1"/>
    <property type="molecule type" value="Genomic_DNA"/>
</dbReference>
<keyword evidence="2" id="KW-1133">Transmembrane helix</keyword>
<dbReference type="RefSeq" id="WP_344650265.1">
    <property type="nucleotide sequence ID" value="NZ_BAAAGX010000015.1"/>
</dbReference>
<gene>
    <name evidence="3" type="ORF">GCM10009539_38890</name>
</gene>
<reference evidence="3 4" key="1">
    <citation type="journal article" date="2019" name="Int. J. Syst. Evol. Microbiol.">
        <title>The Global Catalogue of Microorganisms (GCM) 10K type strain sequencing project: providing services to taxonomists for standard genome sequencing and annotation.</title>
        <authorList>
            <consortium name="The Broad Institute Genomics Platform"/>
            <consortium name="The Broad Institute Genome Sequencing Center for Infectious Disease"/>
            <person name="Wu L."/>
            <person name="Ma J."/>
        </authorList>
    </citation>
    <scope>NUCLEOTIDE SEQUENCE [LARGE SCALE GENOMIC DNA]</scope>
    <source>
        <strain evidence="3 4">JCM 10425</strain>
    </source>
</reference>
<organism evidence="3 4">
    <name type="scientific">Cryptosporangium japonicum</name>
    <dbReference type="NCBI Taxonomy" id="80872"/>
    <lineage>
        <taxon>Bacteria</taxon>
        <taxon>Bacillati</taxon>
        <taxon>Actinomycetota</taxon>
        <taxon>Actinomycetes</taxon>
        <taxon>Cryptosporangiales</taxon>
        <taxon>Cryptosporangiaceae</taxon>
        <taxon>Cryptosporangium</taxon>
    </lineage>
</organism>
<evidence type="ECO:0000256" key="2">
    <source>
        <dbReference type="SAM" id="Phobius"/>
    </source>
</evidence>